<keyword evidence="3 9" id="KW-0547">Nucleotide-binding</keyword>
<sequence>MAKKARKVTPMIQQFLDIKKENPDAILFFRVGDFYEMFFEDAEIAAKELEIVLTKRSVDKNDPDPVPLAGVPHHSCEAYVGRLLDKGYKVAICEQVEDPQKAKGLVKREVVQMITPGTVLDTNFLKEKENNYLVSMAQTDNKFGIAIVDVSTGDFQVTEIEKQNTDKVSDEISRLAPKEVIVDDNNRDCYSILKKFEEQGVLITTVSQPTYRKVIEIMKDHFKVESLEGFGLGDLNGAVTAGGVLLQYLLDTQKTSLEHIKIVRPYSTDSYLIMDSNTRNNLELCETIRQKRKRGSLLWVLDKTKTAMGGRKLRNWIQQPLIDITAINRRLNFVEAFVDDYILREETGQALERIYDLERVLSRVIYDRATPKDLVGLSRSLEVLPDLVETLQKNLTFDELLENLPNTNDLADYIKQAIVPDPPTSVKDGGIINDGFDKQLDELRDLSRGGIEWISNLETKERERTGIKSLKVRYNKVFGYYIEITKKNLELVPDDYIRKQTLVNAERFVTPDLKEYEDKVLKAEEKIQEREYQLFQKIRSAVITRIKDIQDCAKFVAEIDNYLSLAIVAVEQNYVRPTVDNSRTLDIKRGRHPVVEKVSSEEPFIPNNTYLDNGIEQIALITGPNMAGKSTYMRQVALIIIMAQMGSFVPADNATVGIVDKIFTRVGAADDLVGGQSTFMVEMNEVANILNNATPKSFVILDEVGRGTSTFDGISIARAVVEYLHQEDKISCKTLFATHFHELIDLANEFSRVINYSVSVKEDDDEMIFLREIERGGTDKSYGVQVARLAGIPNKVIRRAKEILYHLENREINEVPVTGYQVSLDEVENKKHELVDEFVDLNPDELTPKEALDKIYELHEKAQKLD</sequence>
<evidence type="ECO:0000256" key="9">
    <source>
        <dbReference type="HAMAP-Rule" id="MF_00096"/>
    </source>
</evidence>
<dbReference type="InterPro" id="IPR017261">
    <property type="entry name" value="DNA_mismatch_repair_MutS/MSH"/>
</dbReference>
<accession>A0A226BWD2</accession>
<dbReference type="NCBIfam" id="TIGR01070">
    <property type="entry name" value="mutS1"/>
    <property type="match status" value="1"/>
</dbReference>
<dbReference type="GO" id="GO:0006298">
    <property type="term" value="P:mismatch repair"/>
    <property type="evidence" value="ECO:0007669"/>
    <property type="project" value="UniProtKB-UniRule"/>
</dbReference>
<dbReference type="Pfam" id="PF05192">
    <property type="entry name" value="MutS_III"/>
    <property type="match status" value="1"/>
</dbReference>
<dbReference type="PROSITE" id="PS00486">
    <property type="entry name" value="DNA_MISMATCH_REPAIR_2"/>
    <property type="match status" value="1"/>
</dbReference>
<keyword evidence="4 9" id="KW-0227">DNA damage</keyword>
<dbReference type="SUPFAM" id="SSF53150">
    <property type="entry name" value="DNA repair protein MutS, domain II"/>
    <property type="match status" value="1"/>
</dbReference>
<evidence type="ECO:0000256" key="7">
    <source>
        <dbReference type="ARBA" id="ARBA00023204"/>
    </source>
</evidence>
<feature type="binding site" evidence="9">
    <location>
        <begin position="623"/>
        <end position="630"/>
    </location>
    <ligand>
        <name>ATP</name>
        <dbReference type="ChEBI" id="CHEBI:30616"/>
    </ligand>
</feature>
<dbReference type="FunFam" id="1.10.1420.10:FF:000007">
    <property type="entry name" value="DNA mismatch repair protein MutS"/>
    <property type="match status" value="1"/>
</dbReference>
<evidence type="ECO:0000256" key="10">
    <source>
        <dbReference type="RuleBase" id="RU003756"/>
    </source>
</evidence>
<dbReference type="NCBIfam" id="NF003810">
    <property type="entry name" value="PRK05399.1"/>
    <property type="match status" value="1"/>
</dbReference>
<keyword evidence="7 9" id="KW-0234">DNA repair</keyword>
<dbReference type="OrthoDB" id="9802448at2"/>
<dbReference type="PIRSF" id="PIRSF037677">
    <property type="entry name" value="DNA_mis_repair_Msh6"/>
    <property type="match status" value="1"/>
</dbReference>
<protein>
    <recommendedName>
        <fullName evidence="2 9">DNA mismatch repair protein MutS</fullName>
    </recommendedName>
</protein>
<evidence type="ECO:0000256" key="1">
    <source>
        <dbReference type="ARBA" id="ARBA00006271"/>
    </source>
</evidence>
<dbReference type="Pfam" id="PF00488">
    <property type="entry name" value="MutS_V"/>
    <property type="match status" value="1"/>
</dbReference>
<dbReference type="InterPro" id="IPR007696">
    <property type="entry name" value="DNA_mismatch_repair_MutS_core"/>
</dbReference>
<dbReference type="HAMAP" id="MF_00096">
    <property type="entry name" value="MutS"/>
    <property type="match status" value="1"/>
</dbReference>
<dbReference type="Pfam" id="PF05188">
    <property type="entry name" value="MutS_II"/>
    <property type="match status" value="1"/>
</dbReference>
<dbReference type="FunFam" id="3.40.50.300:FF:000870">
    <property type="entry name" value="MutS protein homolog 4"/>
    <property type="match status" value="1"/>
</dbReference>
<dbReference type="SUPFAM" id="SSF48334">
    <property type="entry name" value="DNA repair protein MutS, domain III"/>
    <property type="match status" value="1"/>
</dbReference>
<reference evidence="12 13" key="1">
    <citation type="submission" date="2017-06" db="EMBL/GenBank/DDBJ databases">
        <title>Draft Genome Sequence of Natranaerobius trueperi halophilic, alkalithermophilic bacteria from soda lakes.</title>
        <authorList>
            <person name="Zhao B."/>
        </authorList>
    </citation>
    <scope>NUCLEOTIDE SEQUENCE [LARGE SCALE GENOMIC DNA]</scope>
    <source>
        <strain evidence="12 13">DSM 18760</strain>
    </source>
</reference>
<dbReference type="PANTHER" id="PTHR11361">
    <property type="entry name" value="DNA MISMATCH REPAIR PROTEIN MUTS FAMILY MEMBER"/>
    <property type="match status" value="1"/>
</dbReference>
<dbReference type="Gene3D" id="3.40.50.300">
    <property type="entry name" value="P-loop containing nucleotide triphosphate hydrolases"/>
    <property type="match status" value="1"/>
</dbReference>
<organism evidence="12 13">
    <name type="scientific">Natranaerobius trueperi</name>
    <dbReference type="NCBI Taxonomy" id="759412"/>
    <lineage>
        <taxon>Bacteria</taxon>
        <taxon>Bacillati</taxon>
        <taxon>Bacillota</taxon>
        <taxon>Clostridia</taxon>
        <taxon>Natranaerobiales</taxon>
        <taxon>Natranaerobiaceae</taxon>
        <taxon>Natranaerobius</taxon>
    </lineage>
</organism>
<keyword evidence="13" id="KW-1185">Reference proteome</keyword>
<gene>
    <name evidence="9" type="primary">mutS</name>
    <name evidence="12" type="ORF">CDO51_10350</name>
</gene>
<evidence type="ECO:0000256" key="5">
    <source>
        <dbReference type="ARBA" id="ARBA00022840"/>
    </source>
</evidence>
<feature type="domain" description="DNA mismatch repair proteins mutS family" evidence="11">
    <location>
        <begin position="697"/>
        <end position="713"/>
    </location>
</feature>
<dbReference type="InterPro" id="IPR045076">
    <property type="entry name" value="MutS"/>
</dbReference>
<dbReference type="InterPro" id="IPR027417">
    <property type="entry name" value="P-loop_NTPase"/>
</dbReference>
<dbReference type="RefSeq" id="WP_089024191.1">
    <property type="nucleotide sequence ID" value="NZ_NIQC01000027.1"/>
</dbReference>
<dbReference type="Gene3D" id="3.40.1170.10">
    <property type="entry name" value="DNA repair protein MutS, domain I"/>
    <property type="match status" value="1"/>
</dbReference>
<keyword evidence="5 9" id="KW-0067">ATP-binding</keyword>
<dbReference type="SMART" id="SM00533">
    <property type="entry name" value="MUTSd"/>
    <property type="match status" value="1"/>
</dbReference>
<dbReference type="Proteomes" id="UP000214588">
    <property type="component" value="Unassembled WGS sequence"/>
</dbReference>
<name>A0A226BWD2_9FIRM</name>
<evidence type="ECO:0000256" key="6">
    <source>
        <dbReference type="ARBA" id="ARBA00023125"/>
    </source>
</evidence>
<dbReference type="GO" id="GO:0005524">
    <property type="term" value="F:ATP binding"/>
    <property type="evidence" value="ECO:0007669"/>
    <property type="project" value="UniProtKB-UniRule"/>
</dbReference>
<dbReference type="InterPro" id="IPR007860">
    <property type="entry name" value="DNA_mmatch_repair_MutS_con_dom"/>
</dbReference>
<dbReference type="FunFam" id="3.40.1170.10:FF:000001">
    <property type="entry name" value="DNA mismatch repair protein MutS"/>
    <property type="match status" value="1"/>
</dbReference>
<dbReference type="InterPro" id="IPR005748">
    <property type="entry name" value="DNA_mismatch_repair_MutS"/>
</dbReference>
<comment type="similarity">
    <text evidence="1 9 10">Belongs to the DNA mismatch repair MutS family.</text>
</comment>
<dbReference type="SMART" id="SM00534">
    <property type="entry name" value="MUTSac"/>
    <property type="match status" value="1"/>
</dbReference>
<proteinExistence type="inferred from homology"/>
<dbReference type="GO" id="GO:0005829">
    <property type="term" value="C:cytosol"/>
    <property type="evidence" value="ECO:0007669"/>
    <property type="project" value="TreeGrafter"/>
</dbReference>
<dbReference type="EMBL" id="NIQC01000027">
    <property type="protein sequence ID" value="OWZ83092.1"/>
    <property type="molecule type" value="Genomic_DNA"/>
</dbReference>
<dbReference type="Pfam" id="PF01624">
    <property type="entry name" value="MutS_I"/>
    <property type="match status" value="1"/>
</dbReference>
<evidence type="ECO:0000259" key="11">
    <source>
        <dbReference type="PROSITE" id="PS00486"/>
    </source>
</evidence>
<dbReference type="Gene3D" id="1.10.1420.10">
    <property type="match status" value="2"/>
</dbReference>
<dbReference type="GO" id="GO:0030983">
    <property type="term" value="F:mismatched DNA binding"/>
    <property type="evidence" value="ECO:0007669"/>
    <property type="project" value="InterPro"/>
</dbReference>
<evidence type="ECO:0000256" key="4">
    <source>
        <dbReference type="ARBA" id="ARBA00022763"/>
    </source>
</evidence>
<dbReference type="AlphaFoldDB" id="A0A226BWD2"/>
<dbReference type="PANTHER" id="PTHR11361:SF34">
    <property type="entry name" value="DNA MISMATCH REPAIR PROTEIN MSH1, MITOCHONDRIAL"/>
    <property type="match status" value="1"/>
</dbReference>
<evidence type="ECO:0000256" key="8">
    <source>
        <dbReference type="ARBA" id="ARBA00024647"/>
    </source>
</evidence>
<evidence type="ECO:0000256" key="2">
    <source>
        <dbReference type="ARBA" id="ARBA00021982"/>
    </source>
</evidence>
<keyword evidence="6 9" id="KW-0238">DNA-binding</keyword>
<dbReference type="InterPro" id="IPR007861">
    <property type="entry name" value="DNA_mismatch_repair_MutS_clamp"/>
</dbReference>
<dbReference type="CDD" id="cd03284">
    <property type="entry name" value="ABC_MutS1"/>
    <property type="match status" value="1"/>
</dbReference>
<comment type="function">
    <text evidence="8 9">This protein is involved in the repair of mismatches in DNA. It is possible that it carries out the mismatch recognition step. This protein has a weak ATPase activity.</text>
</comment>
<dbReference type="Pfam" id="PF05190">
    <property type="entry name" value="MutS_IV"/>
    <property type="match status" value="1"/>
</dbReference>
<evidence type="ECO:0000313" key="12">
    <source>
        <dbReference type="EMBL" id="OWZ83092.1"/>
    </source>
</evidence>
<evidence type="ECO:0000256" key="3">
    <source>
        <dbReference type="ARBA" id="ARBA00022741"/>
    </source>
</evidence>
<comment type="caution">
    <text evidence="12">The sequence shown here is derived from an EMBL/GenBank/DDBJ whole genome shotgun (WGS) entry which is preliminary data.</text>
</comment>
<dbReference type="GO" id="GO:0003684">
    <property type="term" value="F:damaged DNA binding"/>
    <property type="evidence" value="ECO:0007669"/>
    <property type="project" value="UniProtKB-UniRule"/>
</dbReference>
<dbReference type="Gene3D" id="6.10.140.430">
    <property type="match status" value="1"/>
</dbReference>
<dbReference type="InterPro" id="IPR000432">
    <property type="entry name" value="DNA_mismatch_repair_MutS_C"/>
</dbReference>
<dbReference type="InterPro" id="IPR036187">
    <property type="entry name" value="DNA_mismatch_repair_MutS_sf"/>
</dbReference>
<dbReference type="SUPFAM" id="SSF52540">
    <property type="entry name" value="P-loop containing nucleoside triphosphate hydrolases"/>
    <property type="match status" value="1"/>
</dbReference>
<dbReference type="InterPro" id="IPR036678">
    <property type="entry name" value="MutS_con_dom_sf"/>
</dbReference>
<dbReference type="InterPro" id="IPR007695">
    <property type="entry name" value="DNA_mismatch_repair_MutS-lik_N"/>
</dbReference>
<dbReference type="SUPFAM" id="SSF55271">
    <property type="entry name" value="DNA repair protein MutS, domain I"/>
    <property type="match status" value="1"/>
</dbReference>
<evidence type="ECO:0000313" key="13">
    <source>
        <dbReference type="Proteomes" id="UP000214588"/>
    </source>
</evidence>
<dbReference type="Gene3D" id="3.30.420.110">
    <property type="entry name" value="MutS, connector domain"/>
    <property type="match status" value="1"/>
</dbReference>
<dbReference type="GO" id="GO:0140664">
    <property type="term" value="F:ATP-dependent DNA damage sensor activity"/>
    <property type="evidence" value="ECO:0007669"/>
    <property type="project" value="InterPro"/>
</dbReference>
<dbReference type="InterPro" id="IPR016151">
    <property type="entry name" value="DNA_mismatch_repair_MutS_N"/>
</dbReference>